<dbReference type="HOGENOM" id="CLU_070882_2_1_1"/>
<reference evidence="4 5" key="1">
    <citation type="submission" date="2014-04" db="EMBL/GenBank/DDBJ databases">
        <authorList>
            <consortium name="DOE Joint Genome Institute"/>
            <person name="Kuo A."/>
            <person name="Kohler A."/>
            <person name="Nagy L.G."/>
            <person name="Floudas D."/>
            <person name="Copeland A."/>
            <person name="Barry K.W."/>
            <person name="Cichocki N."/>
            <person name="Veneault-Fourrey C."/>
            <person name="LaButti K."/>
            <person name="Lindquist E.A."/>
            <person name="Lipzen A."/>
            <person name="Lundell T."/>
            <person name="Morin E."/>
            <person name="Murat C."/>
            <person name="Sun H."/>
            <person name="Tunlid A."/>
            <person name="Henrissat B."/>
            <person name="Grigoriev I.V."/>
            <person name="Hibbett D.S."/>
            <person name="Martin F."/>
            <person name="Nordberg H.P."/>
            <person name="Cantor M.N."/>
            <person name="Hua S.X."/>
        </authorList>
    </citation>
    <scope>NUCLEOTIDE SEQUENCE [LARGE SCALE GENOMIC DNA]</scope>
    <source>
        <strain evidence="4 5">Foug A</strain>
    </source>
</reference>
<evidence type="ECO:0000313" key="5">
    <source>
        <dbReference type="Proteomes" id="UP000053989"/>
    </source>
</evidence>
<feature type="domain" description="Peroxisomal membrane protein PEX14-like KPWE" evidence="2">
    <location>
        <begin position="109"/>
        <end position="157"/>
    </location>
</feature>
<protein>
    <submittedName>
        <fullName evidence="4">Uncharacterized protein</fullName>
    </submittedName>
</protein>
<evidence type="ECO:0000259" key="3">
    <source>
        <dbReference type="Pfam" id="PF25871"/>
    </source>
</evidence>
<name>A0A0C3E9M8_9AGAM</name>
<gene>
    <name evidence="4" type="ORF">SCLCIDRAFT_1213179</name>
</gene>
<evidence type="ECO:0000256" key="1">
    <source>
        <dbReference type="SAM" id="MobiDB-lite"/>
    </source>
</evidence>
<feature type="region of interest" description="Disordered" evidence="1">
    <location>
        <begin position="77"/>
        <end position="106"/>
    </location>
</feature>
<dbReference type="EMBL" id="KN822027">
    <property type="protein sequence ID" value="KIM64666.1"/>
    <property type="molecule type" value="Genomic_DNA"/>
</dbReference>
<feature type="domain" description="PEX14-like helix-turn-helix" evidence="3">
    <location>
        <begin position="8"/>
        <end position="72"/>
    </location>
</feature>
<dbReference type="PANTHER" id="PTHR36855">
    <property type="entry name" value="CHROMOSOME 10, WHOLE GENOME SHOTGUN SEQUENCE"/>
    <property type="match status" value="1"/>
</dbReference>
<feature type="region of interest" description="Disordered" evidence="1">
    <location>
        <begin position="126"/>
        <end position="165"/>
    </location>
</feature>
<proteinExistence type="predicted"/>
<dbReference type="InParanoid" id="A0A0C3E9M8"/>
<evidence type="ECO:0000313" key="4">
    <source>
        <dbReference type="EMBL" id="KIM64666.1"/>
    </source>
</evidence>
<accession>A0A0C3E9M8</accession>
<dbReference type="Pfam" id="PF25871">
    <property type="entry name" value="HTH_76"/>
    <property type="match status" value="1"/>
</dbReference>
<keyword evidence="5" id="KW-1185">Reference proteome</keyword>
<reference evidence="5" key="2">
    <citation type="submission" date="2015-01" db="EMBL/GenBank/DDBJ databases">
        <title>Evolutionary Origins and Diversification of the Mycorrhizal Mutualists.</title>
        <authorList>
            <consortium name="DOE Joint Genome Institute"/>
            <consortium name="Mycorrhizal Genomics Consortium"/>
            <person name="Kohler A."/>
            <person name="Kuo A."/>
            <person name="Nagy L.G."/>
            <person name="Floudas D."/>
            <person name="Copeland A."/>
            <person name="Barry K.W."/>
            <person name="Cichocki N."/>
            <person name="Veneault-Fourrey C."/>
            <person name="LaButti K."/>
            <person name="Lindquist E.A."/>
            <person name="Lipzen A."/>
            <person name="Lundell T."/>
            <person name="Morin E."/>
            <person name="Murat C."/>
            <person name="Riley R."/>
            <person name="Ohm R."/>
            <person name="Sun H."/>
            <person name="Tunlid A."/>
            <person name="Henrissat B."/>
            <person name="Grigoriev I.V."/>
            <person name="Hibbett D.S."/>
            <person name="Martin F."/>
        </authorList>
    </citation>
    <scope>NUCLEOTIDE SEQUENCE [LARGE SCALE GENOMIC DNA]</scope>
    <source>
        <strain evidence="5">Foug A</strain>
    </source>
</reference>
<dbReference type="OrthoDB" id="9936937at2759"/>
<evidence type="ECO:0000259" key="2">
    <source>
        <dbReference type="Pfam" id="PF17733"/>
    </source>
</evidence>
<sequence length="165" mass="18667">MWNAEKDEALRKFSEYPFSSDEVFQQGLIGILEHASAQSISEQERSDLQLRTQLFYFNRQTECDLSLDDVRSLTTEISLPSNSMPGPFTPSTREDPEFPPQINEDAQPPRVLNFVELKALIESGNTENIPHNKHIPDQVNECIPSRSNAPVRKKPWEAASPSVAI</sequence>
<dbReference type="Proteomes" id="UP000053989">
    <property type="component" value="Unassembled WGS sequence"/>
</dbReference>
<dbReference type="InterPro" id="IPR058841">
    <property type="entry name" value="HTH_76"/>
</dbReference>
<dbReference type="Pfam" id="PF17733">
    <property type="entry name" value="KPWE_dom"/>
    <property type="match status" value="1"/>
</dbReference>
<dbReference type="PANTHER" id="PTHR36855:SF1">
    <property type="entry name" value="PEROXISOME MEMBRANE ANCHOR PROTEIN PEX14P N-TERMINAL DOMAIN-CONTAINING PROTEIN"/>
    <property type="match status" value="1"/>
</dbReference>
<organism evidence="4 5">
    <name type="scientific">Scleroderma citrinum Foug A</name>
    <dbReference type="NCBI Taxonomy" id="1036808"/>
    <lineage>
        <taxon>Eukaryota</taxon>
        <taxon>Fungi</taxon>
        <taxon>Dikarya</taxon>
        <taxon>Basidiomycota</taxon>
        <taxon>Agaricomycotina</taxon>
        <taxon>Agaricomycetes</taxon>
        <taxon>Agaricomycetidae</taxon>
        <taxon>Boletales</taxon>
        <taxon>Sclerodermatineae</taxon>
        <taxon>Sclerodermataceae</taxon>
        <taxon>Scleroderma</taxon>
    </lineage>
</organism>
<dbReference type="InterPro" id="IPR040554">
    <property type="entry name" value="KPWE_PEX14_dom"/>
</dbReference>
<dbReference type="STRING" id="1036808.A0A0C3E9M8"/>
<dbReference type="AlphaFoldDB" id="A0A0C3E9M8"/>